<gene>
    <name evidence="2" type="primary">cutA</name>
    <name evidence="2" type="ORF">NT6N_12550</name>
</gene>
<dbReference type="InterPro" id="IPR015867">
    <property type="entry name" value="N-reg_PII/ATP_PRibTrfase_C"/>
</dbReference>
<dbReference type="SUPFAM" id="SSF54913">
    <property type="entry name" value="GlnB-like"/>
    <property type="match status" value="1"/>
</dbReference>
<dbReference type="EMBL" id="AP026866">
    <property type="protein sequence ID" value="BDS06215.1"/>
    <property type="molecule type" value="Genomic_DNA"/>
</dbReference>
<dbReference type="KEGG" id="osu:NT6N_12550"/>
<dbReference type="GO" id="GO:0005507">
    <property type="term" value="F:copper ion binding"/>
    <property type="evidence" value="ECO:0007669"/>
    <property type="project" value="TreeGrafter"/>
</dbReference>
<dbReference type="PANTHER" id="PTHR23419:SF8">
    <property type="entry name" value="FI09726P"/>
    <property type="match status" value="1"/>
</dbReference>
<dbReference type="PANTHER" id="PTHR23419">
    <property type="entry name" value="DIVALENT CATION TOLERANCE CUTA-RELATED"/>
    <property type="match status" value="1"/>
</dbReference>
<comment type="similarity">
    <text evidence="1">Belongs to the CutA family.</text>
</comment>
<name>A0AAT9FJQ3_9BACT</name>
<evidence type="ECO:0000256" key="1">
    <source>
        <dbReference type="ARBA" id="ARBA00010169"/>
    </source>
</evidence>
<protein>
    <submittedName>
        <fullName evidence="2">Divalent-cation tolerance protein CutA</fullName>
    </submittedName>
</protein>
<dbReference type="InterPro" id="IPR011322">
    <property type="entry name" value="N-reg_PII-like_a/b"/>
</dbReference>
<dbReference type="Gene3D" id="3.30.70.120">
    <property type="match status" value="1"/>
</dbReference>
<sequence>MTEALVVLCTFPSEAEARQIGTQLVERQYAACVNILPGVESIYHWDGKICQDREVMALIKTTRQAFSVLSRELSALHPYDEPEIIALPVADGSAGYLAWLTDRTRC</sequence>
<evidence type="ECO:0000313" key="2">
    <source>
        <dbReference type="EMBL" id="BDS06215.1"/>
    </source>
</evidence>
<proteinExistence type="inferred from homology"/>
<dbReference type="Pfam" id="PF03091">
    <property type="entry name" value="CutA1"/>
    <property type="match status" value="1"/>
</dbReference>
<dbReference type="GO" id="GO:0010038">
    <property type="term" value="P:response to metal ion"/>
    <property type="evidence" value="ECO:0007669"/>
    <property type="project" value="InterPro"/>
</dbReference>
<accession>A0AAT9FJQ3</accession>
<dbReference type="AlphaFoldDB" id="A0AAT9FJQ3"/>
<reference evidence="2" key="1">
    <citation type="submission" date="2024-07" db="EMBL/GenBank/DDBJ databases">
        <title>Complete genome sequence of Verrucomicrobiaceae bacterium NT6N.</title>
        <authorList>
            <person name="Huang C."/>
            <person name="Takami H."/>
            <person name="Hamasaki K."/>
        </authorList>
    </citation>
    <scope>NUCLEOTIDE SEQUENCE</scope>
    <source>
        <strain evidence="2">NT6N</strain>
    </source>
</reference>
<dbReference type="InterPro" id="IPR004323">
    <property type="entry name" value="Ion_tolerance_CutA"/>
</dbReference>
<organism evidence="2">
    <name type="scientific">Oceaniferula spumae</name>
    <dbReference type="NCBI Taxonomy" id="2979115"/>
    <lineage>
        <taxon>Bacteria</taxon>
        <taxon>Pseudomonadati</taxon>
        <taxon>Verrucomicrobiota</taxon>
        <taxon>Verrucomicrobiia</taxon>
        <taxon>Verrucomicrobiales</taxon>
        <taxon>Verrucomicrobiaceae</taxon>
        <taxon>Oceaniferula</taxon>
    </lineage>
</organism>